<dbReference type="EC" id="2.6.1.9" evidence="7"/>
<dbReference type="STRING" id="56458.SB85_03235"/>
<dbReference type="GO" id="GO:0030170">
    <property type="term" value="F:pyridoxal phosphate binding"/>
    <property type="evidence" value="ECO:0007669"/>
    <property type="project" value="InterPro"/>
</dbReference>
<dbReference type="PROSITE" id="PS51318">
    <property type="entry name" value="TAT"/>
    <property type="match status" value="1"/>
</dbReference>
<name>A0A2P5Z7L0_9XANT</name>
<evidence type="ECO:0000256" key="3">
    <source>
        <dbReference type="ARBA" id="ARBA00022679"/>
    </source>
</evidence>
<proteinExistence type="inferred from homology"/>
<dbReference type="InterPro" id="IPR015421">
    <property type="entry name" value="PyrdxlP-dep_Trfase_major"/>
</dbReference>
<dbReference type="InterPro" id="IPR006311">
    <property type="entry name" value="TAT_signal"/>
</dbReference>
<dbReference type="OrthoDB" id="9813612at2"/>
<dbReference type="InterPro" id="IPR015422">
    <property type="entry name" value="PyrdxlP-dep_Trfase_small"/>
</dbReference>
<feature type="domain" description="Aminotransferase class I/classII large" evidence="6">
    <location>
        <begin position="87"/>
        <end position="370"/>
    </location>
</feature>
<comment type="caution">
    <text evidence="7">The sequence shown here is derived from an EMBL/GenBank/DDBJ whole genome shotgun (WGS) entry which is preliminary data.</text>
</comment>
<organism evidence="7 8">
    <name type="scientific">Xanthomonas sacchari</name>
    <dbReference type="NCBI Taxonomy" id="56458"/>
    <lineage>
        <taxon>Bacteria</taxon>
        <taxon>Pseudomonadati</taxon>
        <taxon>Pseudomonadota</taxon>
        <taxon>Gammaproteobacteria</taxon>
        <taxon>Lysobacterales</taxon>
        <taxon>Lysobacteraceae</taxon>
        <taxon>Xanthomonas</taxon>
    </lineage>
</organism>
<dbReference type="NCBIfam" id="NF006580">
    <property type="entry name" value="PRK09105.1"/>
    <property type="match status" value="1"/>
</dbReference>
<dbReference type="AlphaFoldDB" id="A0A2P5Z7L0"/>
<dbReference type="SUPFAM" id="SSF53383">
    <property type="entry name" value="PLP-dependent transferases"/>
    <property type="match status" value="1"/>
</dbReference>
<dbReference type="InterPro" id="IPR050106">
    <property type="entry name" value="HistidinolP_aminotransfase"/>
</dbReference>
<accession>A0A2P5Z7L0</accession>
<gene>
    <name evidence="7" type="ORF">XsacCFBP4641_04400</name>
</gene>
<dbReference type="GO" id="GO:0004400">
    <property type="term" value="F:histidinol-phosphate transaminase activity"/>
    <property type="evidence" value="ECO:0007669"/>
    <property type="project" value="UniProtKB-EC"/>
</dbReference>
<feature type="chain" id="PRO_5015171803" evidence="5">
    <location>
        <begin position="22"/>
        <end position="376"/>
    </location>
</feature>
<evidence type="ECO:0000256" key="1">
    <source>
        <dbReference type="ARBA" id="ARBA00007970"/>
    </source>
</evidence>
<dbReference type="PANTHER" id="PTHR43643">
    <property type="entry name" value="HISTIDINOL-PHOSPHATE AMINOTRANSFERASE 2"/>
    <property type="match status" value="1"/>
</dbReference>
<keyword evidence="5" id="KW-0732">Signal</keyword>
<evidence type="ECO:0000256" key="4">
    <source>
        <dbReference type="ARBA" id="ARBA00022898"/>
    </source>
</evidence>
<reference evidence="7 8" key="1">
    <citation type="submission" date="2016-08" db="EMBL/GenBank/DDBJ databases">
        <authorList>
            <person name="Seilhamer J.J."/>
        </authorList>
    </citation>
    <scope>NUCLEOTIDE SEQUENCE [LARGE SCALE GENOMIC DNA]</scope>
    <source>
        <strain evidence="7 8">CFBP4641</strain>
    </source>
</reference>
<dbReference type="RefSeq" id="WP_104609488.1">
    <property type="nucleotide sequence ID" value="NZ_CP132343.1"/>
</dbReference>
<dbReference type="Proteomes" id="UP000247346">
    <property type="component" value="Unassembled WGS sequence"/>
</dbReference>
<evidence type="ECO:0000259" key="6">
    <source>
        <dbReference type="Pfam" id="PF00155"/>
    </source>
</evidence>
<evidence type="ECO:0000256" key="2">
    <source>
        <dbReference type="ARBA" id="ARBA00022576"/>
    </source>
</evidence>
<dbReference type="EMBL" id="MDEK01000003">
    <property type="protein sequence ID" value="PPU84310.1"/>
    <property type="molecule type" value="Genomic_DNA"/>
</dbReference>
<dbReference type="CDD" id="cd00609">
    <property type="entry name" value="AAT_like"/>
    <property type="match status" value="1"/>
</dbReference>
<dbReference type="PANTHER" id="PTHR43643:SF3">
    <property type="entry name" value="HISTIDINOL-PHOSPHATE AMINOTRANSFERASE"/>
    <property type="match status" value="1"/>
</dbReference>
<feature type="signal peptide" evidence="5">
    <location>
        <begin position="1"/>
        <end position="21"/>
    </location>
</feature>
<dbReference type="Pfam" id="PF00155">
    <property type="entry name" value="Aminotran_1_2"/>
    <property type="match status" value="1"/>
</dbReference>
<dbReference type="InterPro" id="IPR004839">
    <property type="entry name" value="Aminotransferase_I/II_large"/>
</dbReference>
<dbReference type="InterPro" id="IPR015424">
    <property type="entry name" value="PyrdxlP-dep_Trfase"/>
</dbReference>
<dbReference type="GeneID" id="93879385"/>
<evidence type="ECO:0000313" key="8">
    <source>
        <dbReference type="Proteomes" id="UP000247346"/>
    </source>
</evidence>
<sequence>MSLPVSRRSFLSLATSGLALGAVGLSPVAEAARRKAAAAAAATPGVAPAAGTVYLNFNECPLGPAPAALAAAQAILPRSGRYLFELSDELIAAFVGQQRLPADHVAVYPGSSEPLARAARAFTTPRAGVVVADPTFEAVADVAAAHGAPVRRVPLRADGAHDVKTMASVDPNAGLIYLCNPNNPTGSITKRADIEWLLANKPASSVLLVDEAYLHYSEEPSVIDLIGQRQDLLVLRTFSKLYGMAGLRLGLAVAAPGLQTKLAAFGENPVSVPALAAGIASLQDLQLVPTRRAENARIRDATIAWLQSKGYKCLPSQANCFMVDVKRDGATFAAAMAKQGVIVGRSWPIWPKLVRVTVGTEAEMLRFREAFGKARK</sequence>
<keyword evidence="4" id="KW-0663">Pyridoxal phosphate</keyword>
<keyword evidence="3 7" id="KW-0808">Transferase</keyword>
<keyword evidence="2 7" id="KW-0032">Aminotransferase</keyword>
<comment type="similarity">
    <text evidence="1">Belongs to the class-II pyridoxal-phosphate-dependent aminotransferase family. Histidinol-phosphate aminotransferase subfamily.</text>
</comment>
<dbReference type="Gene3D" id="3.90.1150.10">
    <property type="entry name" value="Aspartate Aminotransferase, domain 1"/>
    <property type="match status" value="1"/>
</dbReference>
<dbReference type="Gene3D" id="3.40.640.10">
    <property type="entry name" value="Type I PLP-dependent aspartate aminotransferase-like (Major domain)"/>
    <property type="match status" value="1"/>
</dbReference>
<evidence type="ECO:0000313" key="7">
    <source>
        <dbReference type="EMBL" id="PPU84310.1"/>
    </source>
</evidence>
<protein>
    <submittedName>
        <fullName evidence="7">Aminotransferase</fullName>
        <ecNumber evidence="7">2.6.1.9</ecNumber>
    </submittedName>
</protein>
<evidence type="ECO:0000256" key="5">
    <source>
        <dbReference type="SAM" id="SignalP"/>
    </source>
</evidence>